<dbReference type="SFLD" id="SFLDS00003">
    <property type="entry name" value="Haloacid_Dehalogenase"/>
    <property type="match status" value="1"/>
</dbReference>
<evidence type="ECO:0000313" key="9">
    <source>
        <dbReference type="Proteomes" id="UP000245468"/>
    </source>
</evidence>
<dbReference type="SFLD" id="SFLDG01138">
    <property type="entry name" value="C1.6.2:_Deoxy-d-mannose-octulo"/>
    <property type="match status" value="1"/>
</dbReference>
<dbReference type="GO" id="GO:0046872">
    <property type="term" value="F:metal ion binding"/>
    <property type="evidence" value="ECO:0007669"/>
    <property type="project" value="UniProtKB-KW"/>
</dbReference>
<dbReference type="KEGG" id="psez:HME7025_00046"/>
<proteinExistence type="inferred from homology"/>
<dbReference type="NCBIfam" id="TIGR01670">
    <property type="entry name" value="KdsC-phosphatas"/>
    <property type="match status" value="1"/>
</dbReference>
<dbReference type="InterPro" id="IPR041492">
    <property type="entry name" value="HAD_2"/>
</dbReference>
<keyword evidence="5 8" id="KW-0378">Hydrolase</keyword>
<evidence type="ECO:0000256" key="5">
    <source>
        <dbReference type="ARBA" id="ARBA00022801"/>
    </source>
</evidence>
<comment type="subunit">
    <text evidence="3">Homotetramer.</text>
</comment>
<gene>
    <name evidence="8" type="primary">kdsC</name>
    <name evidence="8" type="ORF">HME7025_00046</name>
</gene>
<feature type="binding site" evidence="7">
    <location>
        <position position="112"/>
    </location>
    <ligand>
        <name>Mg(2+)</name>
        <dbReference type="ChEBI" id="CHEBI:18420"/>
    </ligand>
</feature>
<evidence type="ECO:0000256" key="4">
    <source>
        <dbReference type="ARBA" id="ARBA00022723"/>
    </source>
</evidence>
<keyword evidence="6 7" id="KW-0460">Magnesium</keyword>
<feature type="binding site" evidence="7">
    <location>
        <position position="19"/>
    </location>
    <ligand>
        <name>substrate</name>
    </ligand>
</feature>
<organism evidence="8 9">
    <name type="scientific">Aquirufa nivalisilvae</name>
    <dbReference type="NCBI Taxonomy" id="2516557"/>
    <lineage>
        <taxon>Bacteria</taxon>
        <taxon>Pseudomonadati</taxon>
        <taxon>Bacteroidota</taxon>
        <taxon>Cytophagia</taxon>
        <taxon>Cytophagales</taxon>
        <taxon>Flectobacillaceae</taxon>
        <taxon>Aquirufa</taxon>
    </lineage>
</organism>
<dbReference type="GO" id="GO:0019143">
    <property type="term" value="F:3-deoxy-manno-octulosonate-8-phosphatase activity"/>
    <property type="evidence" value="ECO:0007669"/>
    <property type="project" value="UniProtKB-EC"/>
</dbReference>
<evidence type="ECO:0000256" key="2">
    <source>
        <dbReference type="ARBA" id="ARBA00005893"/>
    </source>
</evidence>
<dbReference type="EMBL" id="CP029346">
    <property type="protein sequence ID" value="AWL07931.1"/>
    <property type="molecule type" value="Genomic_DNA"/>
</dbReference>
<dbReference type="PIRSF" id="PIRSF006118">
    <property type="entry name" value="KDO8-P_Ptase"/>
    <property type="match status" value="1"/>
</dbReference>
<dbReference type="OrthoDB" id="9805604at2"/>
<dbReference type="InterPro" id="IPR036412">
    <property type="entry name" value="HAD-like_sf"/>
</dbReference>
<dbReference type="SFLD" id="SFLDG01136">
    <property type="entry name" value="C1.6:_Phosphoserine_Phosphatas"/>
    <property type="match status" value="1"/>
</dbReference>
<accession>A0A2S2DRA7</accession>
<dbReference type="RefSeq" id="WP_109321711.1">
    <property type="nucleotide sequence ID" value="NZ_CP029346.1"/>
</dbReference>
<dbReference type="GO" id="GO:0008781">
    <property type="term" value="F:N-acylneuraminate cytidylyltransferase activity"/>
    <property type="evidence" value="ECO:0007669"/>
    <property type="project" value="TreeGrafter"/>
</dbReference>
<feature type="binding site" evidence="7">
    <location>
        <position position="17"/>
    </location>
    <ligand>
        <name>Mg(2+)</name>
        <dbReference type="ChEBI" id="CHEBI:18420"/>
    </ligand>
</feature>
<evidence type="ECO:0000313" key="8">
    <source>
        <dbReference type="EMBL" id="AWL07931.1"/>
    </source>
</evidence>
<sequence length="170" mass="19216">MQNVLSLFNRIKAFVFDVDGVMTDGQVHVLETGEHFRSFYIRDGYAIEKARQAAYQMCVITGGSHPGVQKRLENLKFQHIYSSLGGTNKTATFEKWLHEVGLNEDEVLYMGDDVPDLEILSRPQILSTCPFDAIPEIHQVVKYVSPFKGGQGAVRDVIEKVMKLQGKWPN</sequence>
<dbReference type="InterPro" id="IPR023214">
    <property type="entry name" value="HAD_sf"/>
</dbReference>
<evidence type="ECO:0000256" key="1">
    <source>
        <dbReference type="ARBA" id="ARBA00001946"/>
    </source>
</evidence>
<dbReference type="InterPro" id="IPR010023">
    <property type="entry name" value="KdsC_fam"/>
</dbReference>
<keyword evidence="9" id="KW-1185">Reference proteome</keyword>
<name>A0A2S2DRA7_9BACT</name>
<dbReference type="Proteomes" id="UP000245468">
    <property type="component" value="Chromosome"/>
</dbReference>
<dbReference type="SUPFAM" id="SSF56784">
    <property type="entry name" value="HAD-like"/>
    <property type="match status" value="1"/>
</dbReference>
<evidence type="ECO:0000256" key="3">
    <source>
        <dbReference type="ARBA" id="ARBA00011881"/>
    </source>
</evidence>
<keyword evidence="4 7" id="KW-0479">Metal-binding</keyword>
<comment type="similarity">
    <text evidence="2">Belongs to the KdsC family.</text>
</comment>
<evidence type="ECO:0000256" key="7">
    <source>
        <dbReference type="PIRSR" id="PIRSR006118-2"/>
    </source>
</evidence>
<protein>
    <submittedName>
        <fullName evidence="8">3-deoxy-manno-octulosonate-8-phosphatase</fullName>
        <ecNumber evidence="8">3.1.3.45</ecNumber>
    </submittedName>
</protein>
<dbReference type="Gene3D" id="3.40.50.1000">
    <property type="entry name" value="HAD superfamily/HAD-like"/>
    <property type="match status" value="1"/>
</dbReference>
<dbReference type="InterPro" id="IPR050793">
    <property type="entry name" value="CMP-NeuNAc_synthase"/>
</dbReference>
<dbReference type="PANTHER" id="PTHR21485:SF3">
    <property type="entry name" value="N-ACYLNEURAMINATE CYTIDYLYLTRANSFERASE"/>
    <property type="match status" value="1"/>
</dbReference>
<comment type="cofactor">
    <cofactor evidence="1 7">
        <name>Mg(2+)</name>
        <dbReference type="ChEBI" id="CHEBI:18420"/>
    </cofactor>
</comment>
<dbReference type="Pfam" id="PF13419">
    <property type="entry name" value="HAD_2"/>
    <property type="match status" value="1"/>
</dbReference>
<evidence type="ECO:0000256" key="6">
    <source>
        <dbReference type="ARBA" id="ARBA00022842"/>
    </source>
</evidence>
<reference evidence="9" key="1">
    <citation type="submission" date="2018-05" db="EMBL/GenBank/DDBJ databases">
        <title>Pseudarcicella sp. HME7025 Genome sequencing and assembly.</title>
        <authorList>
            <person name="Kim H."/>
            <person name="Kang H."/>
            <person name="Joh K."/>
        </authorList>
    </citation>
    <scope>NUCLEOTIDE SEQUENCE [LARGE SCALE GENOMIC DNA]</scope>
    <source>
        <strain evidence="9">HME7025</strain>
    </source>
</reference>
<dbReference type="AlphaFoldDB" id="A0A2S2DRA7"/>
<dbReference type="EC" id="3.1.3.45" evidence="8"/>
<dbReference type="PANTHER" id="PTHR21485">
    <property type="entry name" value="HAD SUPERFAMILY MEMBERS CMAS AND KDSC"/>
    <property type="match status" value="1"/>
</dbReference>